<evidence type="ECO:0000313" key="9">
    <source>
        <dbReference type="Proteomes" id="UP001152885"/>
    </source>
</evidence>
<feature type="compositionally biased region" description="Basic residues" evidence="5">
    <location>
        <begin position="263"/>
        <end position="272"/>
    </location>
</feature>
<feature type="region of interest" description="Disordered" evidence="5">
    <location>
        <begin position="254"/>
        <end position="334"/>
    </location>
</feature>
<gene>
    <name evidence="8" type="ORF">CANVERA_P2198</name>
</gene>
<evidence type="ECO:0008006" key="10">
    <source>
        <dbReference type="Google" id="ProtNLM"/>
    </source>
</evidence>
<name>A0A9W4TV91_9ASCO</name>
<dbReference type="InterPro" id="IPR001965">
    <property type="entry name" value="Znf_PHD"/>
</dbReference>
<dbReference type="InterPro" id="IPR019786">
    <property type="entry name" value="Zinc_finger_PHD-type_CS"/>
</dbReference>
<proteinExistence type="predicted"/>
<dbReference type="Pfam" id="PF13639">
    <property type="entry name" value="zf-RING_2"/>
    <property type="match status" value="1"/>
</dbReference>
<dbReference type="SUPFAM" id="SSF57850">
    <property type="entry name" value="RING/U-box"/>
    <property type="match status" value="1"/>
</dbReference>
<dbReference type="InterPro" id="IPR011011">
    <property type="entry name" value="Znf_FYVE_PHD"/>
</dbReference>
<feature type="compositionally biased region" description="Polar residues" evidence="5">
    <location>
        <begin position="325"/>
        <end position="334"/>
    </location>
</feature>
<dbReference type="InterPro" id="IPR052788">
    <property type="entry name" value="RING-type_E3_ligase_ATL"/>
</dbReference>
<evidence type="ECO:0000259" key="6">
    <source>
        <dbReference type="PROSITE" id="PS50016"/>
    </source>
</evidence>
<keyword evidence="1" id="KW-0479">Metal-binding</keyword>
<evidence type="ECO:0000256" key="4">
    <source>
        <dbReference type="PROSITE-ProRule" id="PRU00175"/>
    </source>
</evidence>
<dbReference type="PROSITE" id="PS50016">
    <property type="entry name" value="ZF_PHD_2"/>
    <property type="match status" value="1"/>
</dbReference>
<evidence type="ECO:0000256" key="5">
    <source>
        <dbReference type="SAM" id="MobiDB-lite"/>
    </source>
</evidence>
<feature type="compositionally biased region" description="Low complexity" evidence="5">
    <location>
        <begin position="304"/>
        <end position="324"/>
    </location>
</feature>
<reference evidence="8" key="1">
    <citation type="submission" date="2022-12" db="EMBL/GenBank/DDBJ databases">
        <authorList>
            <person name="Brejova B."/>
        </authorList>
    </citation>
    <scope>NUCLEOTIDE SEQUENCE</scope>
</reference>
<evidence type="ECO:0000259" key="7">
    <source>
        <dbReference type="PROSITE" id="PS50089"/>
    </source>
</evidence>
<keyword evidence="9" id="KW-1185">Reference proteome</keyword>
<dbReference type="EMBL" id="CANTUO010000002">
    <property type="protein sequence ID" value="CAI5757685.1"/>
    <property type="molecule type" value="Genomic_DNA"/>
</dbReference>
<accession>A0A9W4TV91</accession>
<dbReference type="GO" id="GO:0008270">
    <property type="term" value="F:zinc ion binding"/>
    <property type="evidence" value="ECO:0007669"/>
    <property type="project" value="UniProtKB-KW"/>
</dbReference>
<dbReference type="PROSITE" id="PS50089">
    <property type="entry name" value="ZF_RING_2"/>
    <property type="match status" value="2"/>
</dbReference>
<dbReference type="SMART" id="SM00249">
    <property type="entry name" value="PHD"/>
    <property type="match status" value="1"/>
</dbReference>
<dbReference type="InterPro" id="IPR013083">
    <property type="entry name" value="Znf_RING/FYVE/PHD"/>
</dbReference>
<evidence type="ECO:0000313" key="8">
    <source>
        <dbReference type="EMBL" id="CAI5757685.1"/>
    </source>
</evidence>
<evidence type="ECO:0000256" key="1">
    <source>
        <dbReference type="ARBA" id="ARBA00022723"/>
    </source>
</evidence>
<comment type="caution">
    <text evidence="8">The sequence shown here is derived from an EMBL/GenBank/DDBJ whole genome shotgun (WGS) entry which is preliminary data.</text>
</comment>
<dbReference type="Proteomes" id="UP001152885">
    <property type="component" value="Unassembled WGS sequence"/>
</dbReference>
<dbReference type="OrthoDB" id="8062037at2759"/>
<keyword evidence="3" id="KW-0862">Zinc</keyword>
<feature type="domain" description="PHD-type" evidence="6">
    <location>
        <begin position="106"/>
        <end position="159"/>
    </location>
</feature>
<dbReference type="AlphaFoldDB" id="A0A9W4TV91"/>
<keyword evidence="2 4" id="KW-0863">Zinc-finger</keyword>
<evidence type="ECO:0000256" key="3">
    <source>
        <dbReference type="ARBA" id="ARBA00022833"/>
    </source>
</evidence>
<dbReference type="PANTHER" id="PTHR45798:SF97">
    <property type="entry name" value="ALCOHOL-SENSITIVE RING FINGER PROTEIN 1"/>
    <property type="match status" value="1"/>
</dbReference>
<protein>
    <recommendedName>
        <fullName evidence="10">RING-type domain-containing protein</fullName>
    </recommendedName>
</protein>
<dbReference type="Gene3D" id="3.30.40.10">
    <property type="entry name" value="Zinc/RING finger domain, C3HC4 (zinc finger)"/>
    <property type="match status" value="2"/>
</dbReference>
<sequence>MDSIECSICLDEIALVDEVGIIPCCKSQIYHKNCIFTWSNKFSNCCPTCRSNFQRLEIYKNYNLENVVEIINIPDKLKPKKLQERTTQNIQFSNFEGPSINTSSSSNICCICALTIRYNNQSNILCQHCGCNFHINCLGGFPINEDEEYNWYCPMCDFNNQESMISYPRRTTVLSGLNKKKAKNSLVVHNLNNEIDDDFLYPEEEMITSTSTVINGGVISRRETKELANLTPDEITSWDIFEKIRTNQSAEIVRQEEAPKEQHVRRKRKKITPLKNTQPLIIPKSQGPSRINELMNPSNMQKQSNSYSTSNSNSNPQSPNSNSPMESITYSSSDDGNNEYVLSVDQKNTIQNLIRHKLMSKYSDNSDLINNEERFINRILNKVITVLSNANNIDEYFNNNEKMDSLIDLYVS</sequence>
<feature type="domain" description="RING-type" evidence="7">
    <location>
        <begin position="6"/>
        <end position="50"/>
    </location>
</feature>
<dbReference type="PROSITE" id="PS01359">
    <property type="entry name" value="ZF_PHD_1"/>
    <property type="match status" value="1"/>
</dbReference>
<dbReference type="PANTHER" id="PTHR45798">
    <property type="entry name" value="RING-H2 FINGER PROTEIN ATL61-RELATED-RELATED"/>
    <property type="match status" value="1"/>
</dbReference>
<evidence type="ECO:0000256" key="2">
    <source>
        <dbReference type="ARBA" id="ARBA00022771"/>
    </source>
</evidence>
<dbReference type="InterPro" id="IPR001841">
    <property type="entry name" value="Znf_RING"/>
</dbReference>
<dbReference type="CDD" id="cd15489">
    <property type="entry name" value="PHD_SF"/>
    <property type="match status" value="1"/>
</dbReference>
<dbReference type="InterPro" id="IPR019787">
    <property type="entry name" value="Znf_PHD-finger"/>
</dbReference>
<dbReference type="SMART" id="SM00184">
    <property type="entry name" value="RING"/>
    <property type="match status" value="2"/>
</dbReference>
<organism evidence="8 9">
    <name type="scientific">Candida verbasci</name>
    <dbReference type="NCBI Taxonomy" id="1227364"/>
    <lineage>
        <taxon>Eukaryota</taxon>
        <taxon>Fungi</taxon>
        <taxon>Dikarya</taxon>
        <taxon>Ascomycota</taxon>
        <taxon>Saccharomycotina</taxon>
        <taxon>Pichiomycetes</taxon>
        <taxon>Debaryomycetaceae</taxon>
        <taxon>Candida/Lodderomyces clade</taxon>
        <taxon>Candida</taxon>
    </lineage>
</organism>
<feature type="domain" description="RING-type" evidence="7">
    <location>
        <begin position="109"/>
        <end position="157"/>
    </location>
</feature>
<dbReference type="SUPFAM" id="SSF57903">
    <property type="entry name" value="FYVE/PHD zinc finger"/>
    <property type="match status" value="1"/>
</dbReference>